<keyword evidence="3" id="KW-1185">Reference proteome</keyword>
<organism evidence="2 3">
    <name type="scientific">Stygiobacter electus</name>
    <dbReference type="NCBI Taxonomy" id="3032292"/>
    <lineage>
        <taxon>Bacteria</taxon>
        <taxon>Pseudomonadati</taxon>
        <taxon>Ignavibacteriota</taxon>
        <taxon>Ignavibacteria</taxon>
        <taxon>Ignavibacteriales</taxon>
        <taxon>Melioribacteraceae</taxon>
        <taxon>Stygiobacter</taxon>
    </lineage>
</organism>
<feature type="signal peptide" evidence="1">
    <location>
        <begin position="1"/>
        <end position="20"/>
    </location>
</feature>
<reference evidence="2" key="1">
    <citation type="submission" date="2023-03" db="EMBL/GenBank/DDBJ databases">
        <title>Stygiobacter electus gen. nov., sp. nov., facultatively anaerobic thermotolerant bacterium of the class Ignavibacteria from a well of Yessentuki mineral water deposit.</title>
        <authorList>
            <person name="Podosokorskaya O.A."/>
            <person name="Elcheninov A.G."/>
            <person name="Petrova N.F."/>
            <person name="Zavarzina D.G."/>
            <person name="Kublanov I.V."/>
            <person name="Merkel A.Y."/>
        </authorList>
    </citation>
    <scope>NUCLEOTIDE SEQUENCE</scope>
    <source>
        <strain evidence="2">09-Me</strain>
    </source>
</reference>
<accession>A0AAE3P2A5</accession>
<gene>
    <name evidence="2" type="ORF">P0M35_06300</name>
</gene>
<protein>
    <submittedName>
        <fullName evidence="2">Uncharacterized protein</fullName>
    </submittedName>
</protein>
<dbReference type="AlphaFoldDB" id="A0AAE3P2A5"/>
<comment type="caution">
    <text evidence="2">The sequence shown here is derived from an EMBL/GenBank/DDBJ whole genome shotgun (WGS) entry which is preliminary data.</text>
</comment>
<evidence type="ECO:0000313" key="3">
    <source>
        <dbReference type="Proteomes" id="UP001221302"/>
    </source>
</evidence>
<evidence type="ECO:0000256" key="1">
    <source>
        <dbReference type="SAM" id="SignalP"/>
    </source>
</evidence>
<dbReference type="RefSeq" id="WP_321535520.1">
    <property type="nucleotide sequence ID" value="NZ_JARGDL010000006.1"/>
</dbReference>
<proteinExistence type="predicted"/>
<keyword evidence="1" id="KW-0732">Signal</keyword>
<dbReference type="Proteomes" id="UP001221302">
    <property type="component" value="Unassembled WGS sequence"/>
</dbReference>
<name>A0AAE3P2A5_9BACT</name>
<sequence>MKKINFIIFVSALMVSQINAQLSFGINTNQQYNNNPFQSPIPIESLVSTYDFTISNNMNEYELSYYGSYINLIKIPERNFYWHQLAFTKNDSVTSLGVVAEQRIGKDVYTYFDFKNIYVFYSRNLTNDFFNININPLLSYNTYDEIKILNNIKLTLNYKISKSLENGTTLFLGGSFNFKKYLNPTQSGYYTYLDSNNVLHKEFYTDQNINSLVNLSSYVRIAQSVTETTGLAFQYANKTIFNKISDTNKELNVIYGDESAIFDDPANLQGNFYAVELTQIFMEDWQLRLGYYLNKKYYPTQGVYEDSENYFLNKMRTDKQTIFGISISKAFTFDFLNESNLNLSLNFQSINNNSNSYWFNYKNTTFGINLGYQF</sequence>
<dbReference type="EMBL" id="JARGDL010000006">
    <property type="protein sequence ID" value="MDF1611753.1"/>
    <property type="molecule type" value="Genomic_DNA"/>
</dbReference>
<feature type="chain" id="PRO_5041945094" evidence="1">
    <location>
        <begin position="21"/>
        <end position="374"/>
    </location>
</feature>
<evidence type="ECO:0000313" key="2">
    <source>
        <dbReference type="EMBL" id="MDF1611753.1"/>
    </source>
</evidence>